<keyword evidence="1" id="KW-0430">Lectin</keyword>
<proteinExistence type="predicted"/>
<dbReference type="InterPro" id="IPR016187">
    <property type="entry name" value="CTDL_fold"/>
</dbReference>
<name>A0A9F7R1L7_ICTPU</name>
<sequence>MASRVDMEIHNEALPCQNMERVDKTSVRDAQYRGAFRLTALCLGLMCILQATLNLVLRLHYAEHLQSRYNNLVEENRRLQTKNIELGEVRDQLRKERDELQNRLSSIVADIGRPGWTYFRSSLYYRSTEEKSWTQSRQDCRGRGADLVIIKSREEQDFIEMLRRGKSAWIGLSDQDTEAVWKWEDGTPLTTVFWRSREPNNNQGDEDCVMTGYDPGDRSEVADSLNTWNDNSCSENSSWICEKAISI</sequence>
<keyword evidence="3" id="KW-1133">Transmembrane helix</keyword>
<feature type="domain" description="C-type lectin" evidence="4">
    <location>
        <begin position="119"/>
        <end position="242"/>
    </location>
</feature>
<protein>
    <submittedName>
        <fullName evidence="6">CD209 antigen-like protein E isoform X4</fullName>
    </submittedName>
</protein>
<dbReference type="InterPro" id="IPR001304">
    <property type="entry name" value="C-type_lectin-like"/>
</dbReference>
<reference evidence="6" key="2">
    <citation type="submission" date="2025-08" db="UniProtKB">
        <authorList>
            <consortium name="RefSeq"/>
        </authorList>
    </citation>
    <scope>IDENTIFICATION</scope>
    <source>
        <tissue evidence="6">Blood</tissue>
    </source>
</reference>
<feature type="coiled-coil region" evidence="2">
    <location>
        <begin position="62"/>
        <end position="110"/>
    </location>
</feature>
<dbReference type="Gene3D" id="1.20.5.400">
    <property type="match status" value="1"/>
</dbReference>
<dbReference type="PANTHER" id="PTHR22803">
    <property type="entry name" value="MANNOSE, PHOSPHOLIPASE, LECTIN RECEPTOR RELATED"/>
    <property type="match status" value="1"/>
</dbReference>
<dbReference type="Pfam" id="PF00059">
    <property type="entry name" value="Lectin_C"/>
    <property type="match status" value="1"/>
</dbReference>
<dbReference type="SUPFAM" id="SSF56436">
    <property type="entry name" value="C-type lectin-like"/>
    <property type="match status" value="1"/>
</dbReference>
<keyword evidence="2" id="KW-0175">Coiled coil</keyword>
<dbReference type="Gene3D" id="3.10.100.10">
    <property type="entry name" value="Mannose-Binding Protein A, subunit A"/>
    <property type="match status" value="1"/>
</dbReference>
<reference evidence="5" key="1">
    <citation type="journal article" date="2016" name="Nat. Commun.">
        <title>The channel catfish genome sequence provides insights into the evolution of scale formation in teleosts.</title>
        <authorList>
            <person name="Liu Z."/>
            <person name="Liu S."/>
            <person name="Yao J."/>
            <person name="Bao L."/>
            <person name="Zhang J."/>
            <person name="Li Y."/>
            <person name="Jiang C."/>
            <person name="Sun L."/>
            <person name="Wang R."/>
            <person name="Zhang Y."/>
            <person name="Zhou T."/>
            <person name="Zeng Q."/>
            <person name="Fu Q."/>
            <person name="Gao S."/>
            <person name="Li N."/>
            <person name="Koren S."/>
            <person name="Jiang Y."/>
            <person name="Zimin A."/>
            <person name="Xu P."/>
            <person name="Phillippy A.M."/>
            <person name="Geng X."/>
            <person name="Song L."/>
            <person name="Sun F."/>
            <person name="Li C."/>
            <person name="Wang X."/>
            <person name="Chen A."/>
            <person name="Jin Y."/>
            <person name="Yuan Z."/>
            <person name="Yang Y."/>
            <person name="Tan S."/>
            <person name="Peatman E."/>
            <person name="Lu J."/>
            <person name="Qin Z."/>
            <person name="Dunham R."/>
            <person name="Li Z."/>
            <person name="Sonstegard T."/>
            <person name="Feng J."/>
            <person name="Danzmann R.G."/>
            <person name="Schroeder S."/>
            <person name="Scheffler B."/>
            <person name="Duke M.V."/>
            <person name="Ballard L."/>
            <person name="Kucuktas H."/>
            <person name="Kaltenboeck L."/>
            <person name="Liu H."/>
            <person name="Armbruster J."/>
            <person name="Xie Y."/>
            <person name="Kirby M.L."/>
            <person name="Tian Y."/>
            <person name="Flanagan M.E."/>
            <person name="Mu W."/>
            <person name="Waldbieser G.C."/>
        </authorList>
    </citation>
    <scope>NUCLEOTIDE SEQUENCE [LARGE SCALE GENOMIC DNA]</scope>
    <source>
        <strain evidence="5">SDA103</strain>
    </source>
</reference>
<evidence type="ECO:0000313" key="5">
    <source>
        <dbReference type="Proteomes" id="UP000221080"/>
    </source>
</evidence>
<evidence type="ECO:0000256" key="2">
    <source>
        <dbReference type="SAM" id="Coils"/>
    </source>
</evidence>
<dbReference type="InterPro" id="IPR033989">
    <property type="entry name" value="CD209-like_CTLD"/>
</dbReference>
<dbReference type="InterPro" id="IPR016186">
    <property type="entry name" value="C-type_lectin-like/link_sf"/>
</dbReference>
<evidence type="ECO:0000256" key="3">
    <source>
        <dbReference type="SAM" id="Phobius"/>
    </source>
</evidence>
<evidence type="ECO:0000313" key="6">
    <source>
        <dbReference type="RefSeq" id="XP_053533466.1"/>
    </source>
</evidence>
<feature type="transmembrane region" description="Helical" evidence="3">
    <location>
        <begin position="35"/>
        <end position="57"/>
    </location>
</feature>
<evidence type="ECO:0000259" key="4">
    <source>
        <dbReference type="PROSITE" id="PS50041"/>
    </source>
</evidence>
<organism evidence="5 6">
    <name type="scientific">Ictalurus punctatus</name>
    <name type="common">Channel catfish</name>
    <name type="synonym">Silurus punctatus</name>
    <dbReference type="NCBI Taxonomy" id="7998"/>
    <lineage>
        <taxon>Eukaryota</taxon>
        <taxon>Metazoa</taxon>
        <taxon>Chordata</taxon>
        <taxon>Craniata</taxon>
        <taxon>Vertebrata</taxon>
        <taxon>Euteleostomi</taxon>
        <taxon>Actinopterygii</taxon>
        <taxon>Neopterygii</taxon>
        <taxon>Teleostei</taxon>
        <taxon>Ostariophysi</taxon>
        <taxon>Siluriformes</taxon>
        <taxon>Ictaluridae</taxon>
        <taxon>Ictalurus</taxon>
    </lineage>
</organism>
<dbReference type="PROSITE" id="PS50041">
    <property type="entry name" value="C_TYPE_LECTIN_2"/>
    <property type="match status" value="1"/>
</dbReference>
<dbReference type="InterPro" id="IPR050111">
    <property type="entry name" value="C-type_lectin/snaclec_domain"/>
</dbReference>
<evidence type="ECO:0000256" key="1">
    <source>
        <dbReference type="ARBA" id="ARBA00022734"/>
    </source>
</evidence>
<keyword evidence="3" id="KW-0812">Transmembrane</keyword>
<keyword evidence="3" id="KW-0472">Membrane</keyword>
<dbReference type="RefSeq" id="XP_053533466.1">
    <property type="nucleotide sequence ID" value="XM_053677491.1"/>
</dbReference>
<accession>A0A9F7R1L7</accession>
<dbReference type="GO" id="GO:0030246">
    <property type="term" value="F:carbohydrate binding"/>
    <property type="evidence" value="ECO:0007669"/>
    <property type="project" value="UniProtKB-KW"/>
</dbReference>
<dbReference type="GeneID" id="108260980"/>
<keyword evidence="5" id="KW-1185">Reference proteome</keyword>
<dbReference type="AlphaFoldDB" id="A0A9F7R1L7"/>
<gene>
    <name evidence="6" type="primary">LOC108260980</name>
</gene>
<dbReference type="SMART" id="SM00034">
    <property type="entry name" value="CLECT"/>
    <property type="match status" value="1"/>
</dbReference>
<dbReference type="CDD" id="cd03590">
    <property type="entry name" value="CLECT_DC-SIGN_like"/>
    <property type="match status" value="1"/>
</dbReference>
<dbReference type="Proteomes" id="UP000221080">
    <property type="component" value="Chromosome 29"/>
</dbReference>